<dbReference type="STRING" id="51642.NSMM_400223"/>
<organism evidence="3 4">
    <name type="scientific">Nitrosomonas mobilis</name>
    <dbReference type="NCBI Taxonomy" id="51642"/>
    <lineage>
        <taxon>Bacteria</taxon>
        <taxon>Pseudomonadati</taxon>
        <taxon>Pseudomonadota</taxon>
        <taxon>Betaproteobacteria</taxon>
        <taxon>Nitrosomonadales</taxon>
        <taxon>Nitrosomonadaceae</taxon>
        <taxon>Nitrosomonas</taxon>
    </lineage>
</organism>
<evidence type="ECO:0000256" key="1">
    <source>
        <dbReference type="SAM" id="MobiDB-lite"/>
    </source>
</evidence>
<dbReference type="CDD" id="cd01454">
    <property type="entry name" value="vWA_norD_type"/>
    <property type="match status" value="1"/>
</dbReference>
<dbReference type="InterPro" id="IPR051928">
    <property type="entry name" value="NorD/CobT"/>
</dbReference>
<gene>
    <name evidence="3" type="primary">norD</name>
    <name evidence="3" type="ORF">NSMM_400223</name>
</gene>
<name>A0A1G5SEW7_9PROT</name>
<dbReference type="SUPFAM" id="SSF53300">
    <property type="entry name" value="vWA-like"/>
    <property type="match status" value="1"/>
</dbReference>
<dbReference type="PANTHER" id="PTHR41248">
    <property type="entry name" value="NORD PROTEIN"/>
    <property type="match status" value="1"/>
</dbReference>
<feature type="region of interest" description="Disordered" evidence="1">
    <location>
        <begin position="242"/>
        <end position="282"/>
    </location>
</feature>
<sequence length="648" mass="74452">MWHWLELEEQVGRYWHRLIAHQDAGSYPVYPAARVTLASIHSSLCIFFRGLGGDPGIPLTTGMPRTAHHRLNWKQKLARDHEKLPLAALTIERILLPDSISLYPQHSLNRQLYFWLAAFFALGKRTHSFPPGMDPLQADLLFLHRSYWTSLKIIERYPGLQQDYEILCTQLLHLRPRRTLPVQEQMVENVIVGLLGGTCNHVGAMTWLTRLRQIAADFSDCRAARGYHTFLPVPLWGQIEANPLQKPGNVQSDAEDRLNQPRNNESDKRAKQARRDKFEQSERDDPLLLNRFEKLITWSEMIDLNRPVEDDEEATACDVAEAMEELVVTTHQRPAATLLKFDLDLAPSDVDPAAIIAQPTYPEWDYRRKQYHPNHCQVLCQVAAEHGEHWVPDDKTRRQIRRIRRQFEAFRPQKAILHRQLDGEELDLDAVVRNQSDRISNGSSSDRLYLAAREQARDLAVLILVDVSLSTDSWINNQRILDIEKAALIALASSIATCGDRFSIYTFTSRKRQYVKFSTIKTFASPFNQQTLSRISALRPGYYTRMGAALRHASNILASRPERHRLLLLLSDGKPNDLDHYEGRYGIEDTRQAILEARRTGLRLFGITIDDDAKDYFPYLFGRGGHAIVSQPERLVEIVPALYRQLIT</sequence>
<dbReference type="InterPro" id="IPR002035">
    <property type="entry name" value="VWF_A"/>
</dbReference>
<evidence type="ECO:0000259" key="2">
    <source>
        <dbReference type="PROSITE" id="PS50234"/>
    </source>
</evidence>
<protein>
    <submittedName>
        <fullName evidence="3">Protein NorD</fullName>
    </submittedName>
</protein>
<dbReference type="Pfam" id="PF13519">
    <property type="entry name" value="VWA_2"/>
    <property type="match status" value="1"/>
</dbReference>
<keyword evidence="4" id="KW-1185">Reference proteome</keyword>
<evidence type="ECO:0000313" key="3">
    <source>
        <dbReference type="EMBL" id="SCZ85745.1"/>
    </source>
</evidence>
<dbReference type="OrthoDB" id="9758211at2"/>
<feature type="domain" description="VWFA" evidence="2">
    <location>
        <begin position="460"/>
        <end position="620"/>
    </location>
</feature>
<dbReference type="InterPro" id="IPR036465">
    <property type="entry name" value="vWFA_dom_sf"/>
</dbReference>
<dbReference type="SMART" id="SM00327">
    <property type="entry name" value="VWA"/>
    <property type="match status" value="1"/>
</dbReference>
<dbReference type="PROSITE" id="PS50234">
    <property type="entry name" value="VWFA"/>
    <property type="match status" value="1"/>
</dbReference>
<dbReference type="PANTHER" id="PTHR41248:SF1">
    <property type="entry name" value="NORD PROTEIN"/>
    <property type="match status" value="1"/>
</dbReference>
<feature type="compositionally biased region" description="Basic and acidic residues" evidence="1">
    <location>
        <begin position="254"/>
        <end position="282"/>
    </location>
</feature>
<proteinExistence type="predicted"/>
<evidence type="ECO:0000313" key="4">
    <source>
        <dbReference type="Proteomes" id="UP000198729"/>
    </source>
</evidence>
<dbReference type="Gene3D" id="3.40.50.410">
    <property type="entry name" value="von Willebrand factor, type A domain"/>
    <property type="match status" value="1"/>
</dbReference>
<dbReference type="AlphaFoldDB" id="A0A1G5SEW7"/>
<dbReference type="Proteomes" id="UP000198729">
    <property type="component" value="Unassembled WGS sequence"/>
</dbReference>
<dbReference type="EMBL" id="FMWO01000048">
    <property type="protein sequence ID" value="SCZ85745.1"/>
    <property type="molecule type" value="Genomic_DNA"/>
</dbReference>
<reference evidence="3 4" key="1">
    <citation type="submission" date="2016-10" db="EMBL/GenBank/DDBJ databases">
        <authorList>
            <person name="de Groot N.N."/>
        </authorList>
    </citation>
    <scope>NUCLEOTIDE SEQUENCE [LARGE SCALE GENOMIC DNA]</scope>
    <source>
        <strain evidence="3">1</strain>
    </source>
</reference>
<dbReference type="RefSeq" id="WP_090286268.1">
    <property type="nucleotide sequence ID" value="NZ_FMWO01000048.1"/>
</dbReference>
<accession>A0A1G5SEW7</accession>